<dbReference type="Gene3D" id="3.40.50.1820">
    <property type="entry name" value="alpha/beta hydrolase"/>
    <property type="match status" value="1"/>
</dbReference>
<keyword evidence="1" id="KW-1133">Transmembrane helix</keyword>
<protein>
    <recommendedName>
        <fullName evidence="3">AB hydrolase-1 domain-containing protein</fullName>
    </recommendedName>
</protein>
<keyword evidence="1" id="KW-0472">Membrane</keyword>
<name>A0A1S7LM91_MAGMO</name>
<keyword evidence="1" id="KW-0812">Transmembrane</keyword>
<gene>
    <name evidence="2" type="ORF">MAGMO_3106</name>
</gene>
<proteinExistence type="predicted"/>
<sequence length="302" mass="33882">MLIYQPNQQRILRLIIPLLWVTILAGCVATNYSSSMFSMARKVNWHHSLLQTDRFALASWFQYEKPGEPLTIYIEGDGYVRNSRYATSADPTPHHPVAFYLALADPSANRAYLARPCQYRQGDPLDPSCTPRYWTSHRYHEDVITAMGEAVDQLKAQAKAEKIHLVGYQGGGNVATLLAARRSDLLSLRSVAGNLNHMEVDNIHNRPVAMDSLNAITMAQKIKKLPQRHHIASQDAEIAGHIAHEFVAAMGPESCAEVQIHPRVSQPTHWRKAWSSVFKIPLPCSEAAKERTDKAVEKRSTP</sequence>
<accession>A0A1S7LM91</accession>
<evidence type="ECO:0000256" key="1">
    <source>
        <dbReference type="SAM" id="Phobius"/>
    </source>
</evidence>
<evidence type="ECO:0000313" key="2">
    <source>
        <dbReference type="EMBL" id="CRH07247.1"/>
    </source>
</evidence>
<dbReference type="EMBL" id="LO017727">
    <property type="protein sequence ID" value="CRH07247.1"/>
    <property type="molecule type" value="Genomic_DNA"/>
</dbReference>
<dbReference type="AlphaFoldDB" id="A0A1S7LM91"/>
<dbReference type="SUPFAM" id="SSF53474">
    <property type="entry name" value="alpha/beta-Hydrolases"/>
    <property type="match status" value="1"/>
</dbReference>
<evidence type="ECO:0008006" key="3">
    <source>
        <dbReference type="Google" id="ProtNLM"/>
    </source>
</evidence>
<organism evidence="2">
    <name type="scientific">Magnetococcus massalia (strain MO-1)</name>
    <dbReference type="NCBI Taxonomy" id="451514"/>
    <lineage>
        <taxon>Bacteria</taxon>
        <taxon>Pseudomonadati</taxon>
        <taxon>Pseudomonadota</taxon>
        <taxon>Magnetococcia</taxon>
        <taxon>Magnetococcales</taxon>
        <taxon>Magnetococcaceae</taxon>
        <taxon>Magnetococcus</taxon>
    </lineage>
</organism>
<reference evidence="2" key="1">
    <citation type="submission" date="2015-04" db="EMBL/GenBank/DDBJ databases">
        <authorList>
            <person name="Syromyatnikov M.Y."/>
            <person name="Popov V.N."/>
        </authorList>
    </citation>
    <scope>NUCLEOTIDE SEQUENCE</scope>
    <source>
        <strain evidence="2">MO-1</strain>
    </source>
</reference>
<feature type="transmembrane region" description="Helical" evidence="1">
    <location>
        <begin position="12"/>
        <end position="32"/>
    </location>
</feature>
<dbReference type="InterPro" id="IPR029058">
    <property type="entry name" value="AB_hydrolase_fold"/>
</dbReference>